<comment type="caution">
    <text evidence="1">The sequence shown here is derived from an EMBL/GenBank/DDBJ whole genome shotgun (WGS) entry which is preliminary data.</text>
</comment>
<dbReference type="SUPFAM" id="SSF52540">
    <property type="entry name" value="P-loop containing nucleoside triphosphate hydrolases"/>
    <property type="match status" value="1"/>
</dbReference>
<evidence type="ECO:0000313" key="2">
    <source>
        <dbReference type="Proteomes" id="UP000323708"/>
    </source>
</evidence>
<dbReference type="Gene3D" id="3.40.50.300">
    <property type="entry name" value="P-loop containing nucleotide triphosphate hydrolases"/>
    <property type="match status" value="1"/>
</dbReference>
<dbReference type="EMBL" id="VTUX01000006">
    <property type="protein sequence ID" value="KAA1190058.1"/>
    <property type="molecule type" value="Genomic_DNA"/>
</dbReference>
<name>A0A5B0WUB3_9GAMM</name>
<proteinExistence type="predicted"/>
<dbReference type="Pfam" id="PF13469">
    <property type="entry name" value="Sulfotransfer_3"/>
    <property type="match status" value="1"/>
</dbReference>
<reference evidence="1 2" key="1">
    <citation type="submission" date="2019-09" db="EMBL/GenBank/DDBJ databases">
        <authorList>
            <person name="Chen X.-Y."/>
        </authorList>
    </citation>
    <scope>NUCLEOTIDE SEQUENCE [LARGE SCALE GENOMIC DNA]</scope>
    <source>
        <strain evidence="1 2">NY5</strain>
    </source>
</reference>
<dbReference type="InterPro" id="IPR027417">
    <property type="entry name" value="P-loop_NTPase"/>
</dbReference>
<organism evidence="1 2">
    <name type="scientific">Pseudohalioglobus sediminis</name>
    <dbReference type="NCBI Taxonomy" id="2606449"/>
    <lineage>
        <taxon>Bacteria</taxon>
        <taxon>Pseudomonadati</taxon>
        <taxon>Pseudomonadota</taxon>
        <taxon>Gammaproteobacteria</taxon>
        <taxon>Cellvibrionales</taxon>
        <taxon>Halieaceae</taxon>
        <taxon>Pseudohalioglobus</taxon>
    </lineage>
</organism>
<dbReference type="GO" id="GO:0016740">
    <property type="term" value="F:transferase activity"/>
    <property type="evidence" value="ECO:0007669"/>
    <property type="project" value="UniProtKB-KW"/>
</dbReference>
<sequence>MHEQATSPLFALVCGFEKSGTTLLNEILRRHPGVDSGFECGFLLGQSPRDFPSIQPYCTFFRQKWGVSKDDIRYICDTDDWDECYRRVRERAGVIEDKHSLLFDKTPAYMKVLDAVLDRATDIPCVVCVRDPRALMCSWAHWSGHKEDAEQWLRENFASNCERYLSYAHGYSRAMKAHSSRILVSQFEPLCLAPEEKLQQVFRFLGLGFEPDYLQFSSEHFVYGNTVSTDYLFPYRHMLSDSLCRDILEATRDYAAWHFHGE</sequence>
<gene>
    <name evidence="1" type="ORF">F0M18_13405</name>
</gene>
<dbReference type="AlphaFoldDB" id="A0A5B0WUB3"/>
<protein>
    <submittedName>
        <fullName evidence="1">Sulfotransferase</fullName>
    </submittedName>
</protein>
<dbReference type="RefSeq" id="WP_149611957.1">
    <property type="nucleotide sequence ID" value="NZ_VTUX01000006.1"/>
</dbReference>
<evidence type="ECO:0000313" key="1">
    <source>
        <dbReference type="EMBL" id="KAA1190058.1"/>
    </source>
</evidence>
<keyword evidence="1" id="KW-0808">Transferase</keyword>
<dbReference type="Proteomes" id="UP000323708">
    <property type="component" value="Unassembled WGS sequence"/>
</dbReference>
<accession>A0A5B0WUB3</accession>
<keyword evidence="2" id="KW-1185">Reference proteome</keyword>